<evidence type="ECO:0000256" key="1">
    <source>
        <dbReference type="SAM" id="MobiDB-lite"/>
    </source>
</evidence>
<organism evidence="3 4">
    <name type="scientific">Rhynchophorus ferrugineus</name>
    <name type="common">Red palm weevil</name>
    <name type="synonym">Curculio ferrugineus</name>
    <dbReference type="NCBI Taxonomy" id="354439"/>
    <lineage>
        <taxon>Eukaryota</taxon>
        <taxon>Metazoa</taxon>
        <taxon>Ecdysozoa</taxon>
        <taxon>Arthropoda</taxon>
        <taxon>Hexapoda</taxon>
        <taxon>Insecta</taxon>
        <taxon>Pterygota</taxon>
        <taxon>Neoptera</taxon>
        <taxon>Endopterygota</taxon>
        <taxon>Coleoptera</taxon>
        <taxon>Polyphaga</taxon>
        <taxon>Cucujiformia</taxon>
        <taxon>Curculionidae</taxon>
        <taxon>Dryophthorinae</taxon>
        <taxon>Rhynchophorus</taxon>
    </lineage>
</organism>
<feature type="region of interest" description="Disordered" evidence="1">
    <location>
        <begin position="74"/>
        <end position="114"/>
    </location>
</feature>
<protein>
    <submittedName>
        <fullName evidence="3">Uncharacterized protein</fullName>
    </submittedName>
</protein>
<feature type="signal peptide" evidence="2">
    <location>
        <begin position="1"/>
        <end position="23"/>
    </location>
</feature>
<evidence type="ECO:0000313" key="4">
    <source>
        <dbReference type="Proteomes" id="UP000625711"/>
    </source>
</evidence>
<accession>A0A834M2C1</accession>
<dbReference type="AlphaFoldDB" id="A0A834M2C1"/>
<feature type="chain" id="PRO_5032609124" evidence="2">
    <location>
        <begin position="24"/>
        <end position="135"/>
    </location>
</feature>
<reference evidence="3" key="1">
    <citation type="submission" date="2020-08" db="EMBL/GenBank/DDBJ databases">
        <title>Genome sequencing and assembly of the red palm weevil Rhynchophorus ferrugineus.</title>
        <authorList>
            <person name="Dias G.B."/>
            <person name="Bergman C.M."/>
            <person name="Manee M."/>
        </authorList>
    </citation>
    <scope>NUCLEOTIDE SEQUENCE</scope>
    <source>
        <strain evidence="3">AA-2017</strain>
        <tissue evidence="3">Whole larva</tissue>
    </source>
</reference>
<dbReference type="EMBL" id="JAACXV010014226">
    <property type="protein sequence ID" value="KAF7269426.1"/>
    <property type="molecule type" value="Genomic_DNA"/>
</dbReference>
<gene>
    <name evidence="3" type="ORF">GWI33_017530</name>
</gene>
<name>A0A834M2C1_RHYFE</name>
<keyword evidence="2" id="KW-0732">Signal</keyword>
<dbReference type="OrthoDB" id="441660at2759"/>
<feature type="compositionally biased region" description="Polar residues" evidence="1">
    <location>
        <begin position="89"/>
        <end position="98"/>
    </location>
</feature>
<evidence type="ECO:0000256" key="2">
    <source>
        <dbReference type="SAM" id="SignalP"/>
    </source>
</evidence>
<comment type="caution">
    <text evidence="3">The sequence shown here is derived from an EMBL/GenBank/DDBJ whole genome shotgun (WGS) entry which is preliminary data.</text>
</comment>
<evidence type="ECO:0000313" key="3">
    <source>
        <dbReference type="EMBL" id="KAF7269426.1"/>
    </source>
</evidence>
<proteinExistence type="predicted"/>
<sequence>MTMNTVSRLALIAALVICQCTDGQLNSGYSSDGGSSIHDLKEIQRQNQITKQILQGYLEKRLYGKRLSRTPSLQEILPSNRVATPPPNNIHSLLSNNTDENDSRETLEGEETMRDDTYYEDLEEVPVEGNYGYIN</sequence>
<feature type="compositionally biased region" description="Basic and acidic residues" evidence="1">
    <location>
        <begin position="101"/>
        <end position="114"/>
    </location>
</feature>
<dbReference type="Proteomes" id="UP000625711">
    <property type="component" value="Unassembled WGS sequence"/>
</dbReference>
<keyword evidence="4" id="KW-1185">Reference proteome</keyword>